<name>A0A7H0YGH0_9BACL</name>
<gene>
    <name evidence="1" type="ORF">IAQ67_15360</name>
</gene>
<evidence type="ECO:0000313" key="2">
    <source>
        <dbReference type="Proteomes" id="UP000516384"/>
    </source>
</evidence>
<proteinExistence type="predicted"/>
<dbReference type="EMBL" id="CP061172">
    <property type="protein sequence ID" value="QNR70178.1"/>
    <property type="molecule type" value="Genomic_DNA"/>
</dbReference>
<dbReference type="AlphaFoldDB" id="A0A7H0YGH0"/>
<protein>
    <submittedName>
        <fullName evidence="1">Uncharacterized protein</fullName>
    </submittedName>
</protein>
<organism evidence="1 2">
    <name type="scientific">Paenibacillus peoriae</name>
    <dbReference type="NCBI Taxonomy" id="59893"/>
    <lineage>
        <taxon>Bacteria</taxon>
        <taxon>Bacillati</taxon>
        <taxon>Bacillota</taxon>
        <taxon>Bacilli</taxon>
        <taxon>Bacillales</taxon>
        <taxon>Paenibacillaceae</taxon>
        <taxon>Paenibacillus</taxon>
    </lineage>
</organism>
<accession>A0A7H0YGH0</accession>
<evidence type="ECO:0000313" key="1">
    <source>
        <dbReference type="EMBL" id="QNR70178.1"/>
    </source>
</evidence>
<reference evidence="1 2" key="1">
    <citation type="submission" date="2020-09" db="EMBL/GenBank/DDBJ databases">
        <title>Characterization of Paenibacillus peoriae strain ZF390 with broad-spectrum antimicrobial activity as a potential biocontrol agent.</title>
        <authorList>
            <person name="Li L."/>
            <person name="Zhao Y."/>
            <person name="Li B."/>
            <person name="Xie X."/>
        </authorList>
    </citation>
    <scope>NUCLEOTIDE SEQUENCE [LARGE SCALE GENOMIC DNA]</scope>
    <source>
        <strain evidence="1 2">ZF390</strain>
    </source>
</reference>
<sequence length="396" mass="46666">MLVPLLLGRIQKIGSQIQETLTISGDTYQFNVKTTEDEKCTTRNFEDTLILTHQRGTKKLTFNLTNFKSLTLQLKTLKFMKSILLNLEVPWKGEKNEFENGSDIKEYIKNIDVRYKLMLEVQKVFLDLNIPEDTLIEQRDQNKDIFDQLKYLVDFYLHNNIERLNIPNKHASTFFNYKIGNRMIVLFYCPSKNKKIVNLFAKEVCEEINSTTVIKNNITNESAPHSPYVLIDLESLAYALNINLDIVKESFNLFDPFLNELASGETNRFYLNCIRAFDITNKVDYLNVAEFILNKYHESPTYKPKSLEAAIVIINEMQIRERKTNKLSESDLALLIDLKFQFDINEYTSLHFSMNVLLKNKEEAIYFYKKLEKNVQESFREYPIYFLYDQLIREDD</sequence>
<dbReference type="Proteomes" id="UP000516384">
    <property type="component" value="Chromosome"/>
</dbReference>